<dbReference type="Proteomes" id="UP000244110">
    <property type="component" value="Unassembled WGS sequence"/>
</dbReference>
<dbReference type="AlphaFoldDB" id="A0A2T5ITX6"/>
<organism evidence="1 2">
    <name type="scientific">Nitrosomonas ureae</name>
    <dbReference type="NCBI Taxonomy" id="44577"/>
    <lineage>
        <taxon>Bacteria</taxon>
        <taxon>Pseudomonadati</taxon>
        <taxon>Pseudomonadota</taxon>
        <taxon>Betaproteobacteria</taxon>
        <taxon>Nitrosomonadales</taxon>
        <taxon>Nitrosomonadaceae</taxon>
        <taxon>Nitrosomonas</taxon>
    </lineage>
</organism>
<accession>A0A2T5ITX6</accession>
<evidence type="ECO:0000313" key="2">
    <source>
        <dbReference type="Proteomes" id="UP000244110"/>
    </source>
</evidence>
<dbReference type="EMBL" id="QAOL01000006">
    <property type="protein sequence ID" value="PTQ87326.1"/>
    <property type="molecule type" value="Genomic_DNA"/>
</dbReference>
<reference evidence="1 2" key="1">
    <citation type="submission" date="2018-04" db="EMBL/GenBank/DDBJ databases">
        <title>Active sludge and wastewater microbial communities from Klosterneuburg, Austria.</title>
        <authorList>
            <person name="Wagner M."/>
        </authorList>
    </citation>
    <scope>NUCLEOTIDE SEQUENCE [LARGE SCALE GENOMIC DNA]</scope>
    <source>
        <strain evidence="1 2">Nm4</strain>
    </source>
</reference>
<name>A0A2T5ITX6_9PROT</name>
<proteinExistence type="predicted"/>
<gene>
    <name evidence="1" type="ORF">C8R28_100688</name>
</gene>
<protein>
    <submittedName>
        <fullName evidence="1">Uncharacterized protein</fullName>
    </submittedName>
</protein>
<comment type="caution">
    <text evidence="1">The sequence shown here is derived from an EMBL/GenBank/DDBJ whole genome shotgun (WGS) entry which is preliminary data.</text>
</comment>
<sequence>MRFMDKLTANLLVFILLISLITNGLAWAFQGEVFIYELDYYKQLTAQTIQDEDHQDNELSDEKSSNFSVDICLCAVNQPVFFTKLPLFVPIAGKEVLANFILLQVPESFIDSPFRPPRKIIHVKT</sequence>
<evidence type="ECO:0000313" key="1">
    <source>
        <dbReference type="EMBL" id="PTQ87326.1"/>
    </source>
</evidence>